<evidence type="ECO:0000313" key="1">
    <source>
        <dbReference type="EMBL" id="KAF9783903.1"/>
    </source>
</evidence>
<reference evidence="1" key="1">
    <citation type="journal article" date="2020" name="Nat. Commun.">
        <title>Large-scale genome sequencing of mycorrhizal fungi provides insights into the early evolution of symbiotic traits.</title>
        <authorList>
            <person name="Miyauchi S."/>
            <person name="Kiss E."/>
            <person name="Kuo A."/>
            <person name="Drula E."/>
            <person name="Kohler A."/>
            <person name="Sanchez-Garcia M."/>
            <person name="Morin E."/>
            <person name="Andreopoulos B."/>
            <person name="Barry K.W."/>
            <person name="Bonito G."/>
            <person name="Buee M."/>
            <person name="Carver A."/>
            <person name="Chen C."/>
            <person name="Cichocki N."/>
            <person name="Clum A."/>
            <person name="Culley D."/>
            <person name="Crous P.W."/>
            <person name="Fauchery L."/>
            <person name="Girlanda M."/>
            <person name="Hayes R.D."/>
            <person name="Keri Z."/>
            <person name="LaButti K."/>
            <person name="Lipzen A."/>
            <person name="Lombard V."/>
            <person name="Magnuson J."/>
            <person name="Maillard F."/>
            <person name="Murat C."/>
            <person name="Nolan M."/>
            <person name="Ohm R.A."/>
            <person name="Pangilinan J."/>
            <person name="Pereira M.F."/>
            <person name="Perotto S."/>
            <person name="Peter M."/>
            <person name="Pfister S."/>
            <person name="Riley R."/>
            <person name="Sitrit Y."/>
            <person name="Stielow J.B."/>
            <person name="Szollosi G."/>
            <person name="Zifcakova L."/>
            <person name="Stursova M."/>
            <person name="Spatafora J.W."/>
            <person name="Tedersoo L."/>
            <person name="Vaario L.M."/>
            <person name="Yamada A."/>
            <person name="Yan M."/>
            <person name="Wang P."/>
            <person name="Xu J."/>
            <person name="Bruns T."/>
            <person name="Baldrian P."/>
            <person name="Vilgalys R."/>
            <person name="Dunand C."/>
            <person name="Henrissat B."/>
            <person name="Grigoriev I.V."/>
            <person name="Hibbett D."/>
            <person name="Nagy L.G."/>
            <person name="Martin F.M."/>
        </authorList>
    </citation>
    <scope>NUCLEOTIDE SEQUENCE</scope>
    <source>
        <strain evidence="1">UH-Tt-Lm1</strain>
    </source>
</reference>
<comment type="caution">
    <text evidence="1">The sequence shown here is derived from an EMBL/GenBank/DDBJ whole genome shotgun (WGS) entry which is preliminary data.</text>
</comment>
<dbReference type="EMBL" id="WIUZ02000009">
    <property type="protein sequence ID" value="KAF9783903.1"/>
    <property type="molecule type" value="Genomic_DNA"/>
</dbReference>
<dbReference type="AlphaFoldDB" id="A0A9P6HCM0"/>
<evidence type="ECO:0000313" key="2">
    <source>
        <dbReference type="Proteomes" id="UP000736335"/>
    </source>
</evidence>
<sequence>METHDYPGRGLSLSQLIFALNEELKRFAYSPISTLDAASQLERDATTALANIREWRTSFVHFNRIPADILSLIATNLSSQLFLRKGEAYASTLLERAKGSALDVFIHRDVPLGTTTLIHPHAQQIRYLEFSGNRWQDVETFSEANSRQLPLLRTLTINNSNFSNLRNHLDIVTAPSPPLFRSSIDLEEFDIRPENQCTASHLLNFLRASPTLQTVDVHIFVTVELRSVPQETIVVLPNVKTSSLHVADSYAKRIYDVAACISCPVARSTSLTHDTYECHMNPDMEVFTTPVLWNTILHQYTASPIERVKLEIKYSEDEDITCFLTFRSSDATFVYSNFKLTSMGMDDADLPMPHEEMAWKVFTQALKIIQYRHLLSHVKRLHIENRVAMSDAPEMLRAAEQVPILFNLLGPLDELTIHGCDLHTFINAFLDRPRLGNSKPIVFPHIETLVILNPSMEIDETECLKAIVELA</sequence>
<dbReference type="Gene3D" id="3.80.10.10">
    <property type="entry name" value="Ribonuclease Inhibitor"/>
    <property type="match status" value="1"/>
</dbReference>
<reference evidence="1" key="2">
    <citation type="submission" date="2020-11" db="EMBL/GenBank/DDBJ databases">
        <authorList>
            <consortium name="DOE Joint Genome Institute"/>
            <person name="Kuo A."/>
            <person name="Miyauchi S."/>
            <person name="Kiss E."/>
            <person name="Drula E."/>
            <person name="Kohler A."/>
            <person name="Sanchez-Garcia M."/>
            <person name="Andreopoulos B."/>
            <person name="Barry K.W."/>
            <person name="Bonito G."/>
            <person name="Buee M."/>
            <person name="Carver A."/>
            <person name="Chen C."/>
            <person name="Cichocki N."/>
            <person name="Clum A."/>
            <person name="Culley D."/>
            <person name="Crous P.W."/>
            <person name="Fauchery L."/>
            <person name="Girlanda M."/>
            <person name="Hayes R."/>
            <person name="Keri Z."/>
            <person name="Labutti K."/>
            <person name="Lipzen A."/>
            <person name="Lombard V."/>
            <person name="Magnuson J."/>
            <person name="Maillard F."/>
            <person name="Morin E."/>
            <person name="Murat C."/>
            <person name="Nolan M."/>
            <person name="Ohm R."/>
            <person name="Pangilinan J."/>
            <person name="Pereira M."/>
            <person name="Perotto S."/>
            <person name="Peter M."/>
            <person name="Riley R."/>
            <person name="Sitrit Y."/>
            <person name="Stielow B."/>
            <person name="Szollosi G."/>
            <person name="Zifcakova L."/>
            <person name="Stursova M."/>
            <person name="Spatafora J.W."/>
            <person name="Tedersoo L."/>
            <person name="Vaario L.-M."/>
            <person name="Yamada A."/>
            <person name="Yan M."/>
            <person name="Wang P."/>
            <person name="Xu J."/>
            <person name="Bruns T."/>
            <person name="Baldrian P."/>
            <person name="Vilgalys R."/>
            <person name="Henrissat B."/>
            <person name="Grigoriev I.V."/>
            <person name="Hibbett D."/>
            <person name="Nagy L.G."/>
            <person name="Martin F.M."/>
        </authorList>
    </citation>
    <scope>NUCLEOTIDE SEQUENCE</scope>
    <source>
        <strain evidence="1">UH-Tt-Lm1</strain>
    </source>
</reference>
<proteinExistence type="predicted"/>
<protein>
    <submittedName>
        <fullName evidence="1">Uncharacterized protein</fullName>
    </submittedName>
</protein>
<gene>
    <name evidence="1" type="ORF">BJ322DRAFT_1211802</name>
</gene>
<accession>A0A9P6HCM0</accession>
<keyword evidence="2" id="KW-1185">Reference proteome</keyword>
<dbReference type="Proteomes" id="UP000736335">
    <property type="component" value="Unassembled WGS sequence"/>
</dbReference>
<name>A0A9P6HCM0_9AGAM</name>
<dbReference type="InterPro" id="IPR032675">
    <property type="entry name" value="LRR_dom_sf"/>
</dbReference>
<organism evidence="1 2">
    <name type="scientific">Thelephora terrestris</name>
    <dbReference type="NCBI Taxonomy" id="56493"/>
    <lineage>
        <taxon>Eukaryota</taxon>
        <taxon>Fungi</taxon>
        <taxon>Dikarya</taxon>
        <taxon>Basidiomycota</taxon>
        <taxon>Agaricomycotina</taxon>
        <taxon>Agaricomycetes</taxon>
        <taxon>Thelephorales</taxon>
        <taxon>Thelephoraceae</taxon>
        <taxon>Thelephora</taxon>
    </lineage>
</organism>